<keyword evidence="1" id="KW-1133">Transmembrane helix</keyword>
<evidence type="ECO:0000313" key="2">
    <source>
        <dbReference type="EMBL" id="PZF75663.1"/>
    </source>
</evidence>
<evidence type="ECO:0000313" key="3">
    <source>
        <dbReference type="Proteomes" id="UP000248795"/>
    </source>
</evidence>
<feature type="transmembrane region" description="Helical" evidence="1">
    <location>
        <begin position="78"/>
        <end position="99"/>
    </location>
</feature>
<accession>A0A2W2C6A3</accession>
<organism evidence="2 3">
    <name type="scientific">Aestuariivirga litoralis</name>
    <dbReference type="NCBI Taxonomy" id="2650924"/>
    <lineage>
        <taxon>Bacteria</taxon>
        <taxon>Pseudomonadati</taxon>
        <taxon>Pseudomonadota</taxon>
        <taxon>Alphaproteobacteria</taxon>
        <taxon>Hyphomicrobiales</taxon>
        <taxon>Aestuariivirgaceae</taxon>
        <taxon>Aestuariivirga</taxon>
    </lineage>
</organism>
<dbReference type="RefSeq" id="WP_111199857.1">
    <property type="nucleotide sequence ID" value="NZ_QKVK01000009.1"/>
</dbReference>
<dbReference type="EMBL" id="QKVK01000009">
    <property type="protein sequence ID" value="PZF75663.1"/>
    <property type="molecule type" value="Genomic_DNA"/>
</dbReference>
<keyword evidence="1" id="KW-0812">Transmembrane</keyword>
<sequence length="116" mass="13210">MRYWVLFWIAAGLAVHAFVVGRQLESSFFMMMFFWGFVAISALRGSLQIAQSMAVIMVIVLSGVTLAPYVAATQPHSLAYGTFALYPALVSWVSVFFYIRYLRRRDGDFNRSPLLR</sequence>
<dbReference type="Proteomes" id="UP000248795">
    <property type="component" value="Unassembled WGS sequence"/>
</dbReference>
<feature type="transmembrane region" description="Helical" evidence="1">
    <location>
        <begin position="54"/>
        <end position="72"/>
    </location>
</feature>
<protein>
    <submittedName>
        <fullName evidence="2">Uncharacterized protein</fullName>
    </submittedName>
</protein>
<gene>
    <name evidence="2" type="ORF">DK847_17640</name>
</gene>
<proteinExistence type="predicted"/>
<name>A0A2W2C6A3_9HYPH</name>
<reference evidence="3" key="1">
    <citation type="submission" date="2018-06" db="EMBL/GenBank/DDBJ databases">
        <title>Aestuariibacter litoralis strain KCTC 52945T.</title>
        <authorList>
            <person name="Li X."/>
            <person name="Salam N."/>
            <person name="Li J.-L."/>
            <person name="Chen Y.-M."/>
            <person name="Yang Z.-W."/>
            <person name="Zhang L.-Y."/>
            <person name="Han M.-X."/>
            <person name="Xiao M."/>
            <person name="Li W.-J."/>
        </authorList>
    </citation>
    <scope>NUCLEOTIDE SEQUENCE [LARGE SCALE GENOMIC DNA]</scope>
    <source>
        <strain evidence="3">KCTC 52945</strain>
    </source>
</reference>
<feature type="transmembrane region" description="Helical" evidence="1">
    <location>
        <begin position="27"/>
        <end position="47"/>
    </location>
</feature>
<keyword evidence="3" id="KW-1185">Reference proteome</keyword>
<comment type="caution">
    <text evidence="2">The sequence shown here is derived from an EMBL/GenBank/DDBJ whole genome shotgun (WGS) entry which is preliminary data.</text>
</comment>
<evidence type="ECO:0000256" key="1">
    <source>
        <dbReference type="SAM" id="Phobius"/>
    </source>
</evidence>
<keyword evidence="1" id="KW-0472">Membrane</keyword>
<dbReference type="AlphaFoldDB" id="A0A2W2C6A3"/>